<dbReference type="EMBL" id="CAXIEN010000390">
    <property type="protein sequence ID" value="CAL1296155.1"/>
    <property type="molecule type" value="Genomic_DNA"/>
</dbReference>
<accession>A0AAV2BIU2</accession>
<reference evidence="1 2" key="1">
    <citation type="submission" date="2024-04" db="EMBL/GenBank/DDBJ databases">
        <authorList>
            <person name="Rising A."/>
            <person name="Reimegard J."/>
            <person name="Sonavane S."/>
            <person name="Akerstrom W."/>
            <person name="Nylinder S."/>
            <person name="Hedman E."/>
            <person name="Kallberg Y."/>
        </authorList>
    </citation>
    <scope>NUCLEOTIDE SEQUENCE [LARGE SCALE GENOMIC DNA]</scope>
</reference>
<evidence type="ECO:0000313" key="2">
    <source>
        <dbReference type="Proteomes" id="UP001497382"/>
    </source>
</evidence>
<gene>
    <name evidence="1" type="ORF">LARSCL_LOCUS19657</name>
</gene>
<name>A0AAV2BIU2_9ARAC</name>
<keyword evidence="2" id="KW-1185">Reference proteome</keyword>
<protein>
    <submittedName>
        <fullName evidence="1">Uncharacterized protein</fullName>
    </submittedName>
</protein>
<comment type="caution">
    <text evidence="1">The sequence shown here is derived from an EMBL/GenBank/DDBJ whole genome shotgun (WGS) entry which is preliminary data.</text>
</comment>
<organism evidence="1 2">
    <name type="scientific">Larinioides sclopetarius</name>
    <dbReference type="NCBI Taxonomy" id="280406"/>
    <lineage>
        <taxon>Eukaryota</taxon>
        <taxon>Metazoa</taxon>
        <taxon>Ecdysozoa</taxon>
        <taxon>Arthropoda</taxon>
        <taxon>Chelicerata</taxon>
        <taxon>Arachnida</taxon>
        <taxon>Araneae</taxon>
        <taxon>Araneomorphae</taxon>
        <taxon>Entelegynae</taxon>
        <taxon>Araneoidea</taxon>
        <taxon>Araneidae</taxon>
        <taxon>Larinioides</taxon>
    </lineage>
</organism>
<proteinExistence type="predicted"/>
<evidence type="ECO:0000313" key="1">
    <source>
        <dbReference type="EMBL" id="CAL1296155.1"/>
    </source>
</evidence>
<dbReference type="AlphaFoldDB" id="A0AAV2BIU2"/>
<sequence length="32" mass="3779">MNYYLLHSIKELQTPVMNSTIEKPLSIMVTRQ</sequence>
<dbReference type="Proteomes" id="UP001497382">
    <property type="component" value="Unassembled WGS sequence"/>
</dbReference>